<proteinExistence type="predicted"/>
<reference evidence="1" key="2">
    <citation type="journal article" date="2015" name="Fish Shellfish Immunol.">
        <title>Early steps in the European eel (Anguilla anguilla)-Vibrio vulnificus interaction in the gills: Role of the RtxA13 toxin.</title>
        <authorList>
            <person name="Callol A."/>
            <person name="Pajuelo D."/>
            <person name="Ebbesson L."/>
            <person name="Teles M."/>
            <person name="MacKenzie S."/>
            <person name="Amaro C."/>
        </authorList>
    </citation>
    <scope>NUCLEOTIDE SEQUENCE</scope>
</reference>
<evidence type="ECO:0000313" key="1">
    <source>
        <dbReference type="EMBL" id="JAH88677.1"/>
    </source>
</evidence>
<organism evidence="1">
    <name type="scientific">Anguilla anguilla</name>
    <name type="common">European freshwater eel</name>
    <name type="synonym">Muraena anguilla</name>
    <dbReference type="NCBI Taxonomy" id="7936"/>
    <lineage>
        <taxon>Eukaryota</taxon>
        <taxon>Metazoa</taxon>
        <taxon>Chordata</taxon>
        <taxon>Craniata</taxon>
        <taxon>Vertebrata</taxon>
        <taxon>Euteleostomi</taxon>
        <taxon>Actinopterygii</taxon>
        <taxon>Neopterygii</taxon>
        <taxon>Teleostei</taxon>
        <taxon>Anguilliformes</taxon>
        <taxon>Anguillidae</taxon>
        <taxon>Anguilla</taxon>
    </lineage>
</organism>
<dbReference type="AlphaFoldDB" id="A0A0E9WE94"/>
<protein>
    <submittedName>
        <fullName evidence="1">Uncharacterized protein</fullName>
    </submittedName>
</protein>
<sequence length="48" mass="5794">MTANVSQYYVQVQHVQVHFKTRSVYQFVLTNLVMQLAQLEKYNIQLYK</sequence>
<reference evidence="1" key="1">
    <citation type="submission" date="2014-11" db="EMBL/GenBank/DDBJ databases">
        <authorList>
            <person name="Amaro Gonzalez C."/>
        </authorList>
    </citation>
    <scope>NUCLEOTIDE SEQUENCE</scope>
</reference>
<name>A0A0E9WE94_ANGAN</name>
<dbReference type="EMBL" id="GBXM01019900">
    <property type="protein sequence ID" value="JAH88677.1"/>
    <property type="molecule type" value="Transcribed_RNA"/>
</dbReference>
<accession>A0A0E9WE94</accession>